<feature type="transmembrane region" description="Helical" evidence="1">
    <location>
        <begin position="33"/>
        <end position="52"/>
    </location>
</feature>
<evidence type="ECO:0000256" key="1">
    <source>
        <dbReference type="SAM" id="Phobius"/>
    </source>
</evidence>
<evidence type="ECO:0000313" key="2">
    <source>
        <dbReference type="EMBL" id="KKZ10037.1"/>
    </source>
</evidence>
<dbReference type="EMBL" id="JYFQ01000215">
    <property type="protein sequence ID" value="KKZ10037.1"/>
    <property type="molecule type" value="Genomic_DNA"/>
</dbReference>
<dbReference type="AlphaFoldDB" id="A0A0G8ARZ1"/>
<dbReference type="PANTHER" id="PTHR35550">
    <property type="match status" value="1"/>
</dbReference>
<reference evidence="2 3" key="1">
    <citation type="submission" date="2015-02" db="EMBL/GenBank/DDBJ databases">
        <authorList>
            <person name="Slaby B."/>
            <person name="Hentschel U."/>
        </authorList>
    </citation>
    <scope>NUCLEOTIDE SEQUENCE [LARGE SCALE GENOMIC DNA]</scope>
    <source>
        <strain evidence="2">15L</strain>
    </source>
</reference>
<name>A0A0G8ARZ1_9SYNE</name>
<comment type="caution">
    <text evidence="2">The sequence shown here is derived from an EMBL/GenBank/DDBJ whole genome shotgun (WGS) entry which is preliminary data.</text>
</comment>
<evidence type="ECO:0000313" key="3">
    <source>
        <dbReference type="Proteomes" id="UP000035037"/>
    </source>
</evidence>
<evidence type="ECO:0008006" key="4">
    <source>
        <dbReference type="Google" id="ProtNLM"/>
    </source>
</evidence>
<keyword evidence="1" id="KW-0812">Transmembrane</keyword>
<accession>A0A0G8ARZ1</accession>
<dbReference type="Proteomes" id="UP000035037">
    <property type="component" value="Unassembled WGS sequence"/>
</dbReference>
<feature type="transmembrane region" description="Helical" evidence="1">
    <location>
        <begin position="7"/>
        <end position="27"/>
    </location>
</feature>
<dbReference type="Pfam" id="PF11317">
    <property type="entry name" value="DUF3119"/>
    <property type="match status" value="1"/>
</dbReference>
<dbReference type="PATRIC" id="fig|1608419.3.peg.1360"/>
<keyword evidence="1" id="KW-0472">Membrane</keyword>
<protein>
    <recommendedName>
        <fullName evidence="4">Glycerol dehydrogenase</fullName>
    </recommendedName>
</protein>
<reference evidence="2 3" key="2">
    <citation type="submission" date="2015-05" db="EMBL/GenBank/DDBJ databases">
        <title>Lifestyle Evolution in Cyanobacterial Symbionts of Sponges.</title>
        <authorList>
            <person name="Burgsdorf I."/>
            <person name="Slaby B.M."/>
            <person name="Handley K.M."/>
            <person name="Haber M."/>
            <person name="Blom J."/>
            <person name="Marshall C.W."/>
            <person name="Gilbert J.A."/>
            <person name="Hentschel U."/>
            <person name="Steindler L."/>
        </authorList>
    </citation>
    <scope>NUCLEOTIDE SEQUENCE [LARGE SCALE GENOMIC DNA]</scope>
    <source>
        <strain evidence="2">15L</strain>
    </source>
</reference>
<proteinExistence type="predicted"/>
<keyword evidence="1" id="KW-1133">Transmembrane helix</keyword>
<dbReference type="InterPro" id="IPR021467">
    <property type="entry name" value="DUF3119"/>
</dbReference>
<sequence length="138" mass="15660">MDSGKRVVVTPGLGLPSVVLLLSVPLYLTKLLIASFVAAVLGAFLMFQSWWVRLVFTPEAMELENGWAVVRRFPYEDWRSWRLLWKRVPVLLYFREVNGIHIVPMIVDGQKLGEQLEQRLGHLNVAASRSADATTSRP</sequence>
<dbReference type="PANTHER" id="PTHR35550:SF2">
    <property type="entry name" value="OS05G0401200 PROTEIN"/>
    <property type="match status" value="1"/>
</dbReference>
<organism evidence="2 3">
    <name type="scientific">Candidatus Synechococcus spongiarum 15L</name>
    <dbReference type="NCBI Taxonomy" id="1608419"/>
    <lineage>
        <taxon>Bacteria</taxon>
        <taxon>Bacillati</taxon>
        <taxon>Cyanobacteriota</taxon>
        <taxon>Cyanophyceae</taxon>
        <taxon>Synechococcales</taxon>
        <taxon>Synechococcaceae</taxon>
        <taxon>Synechococcus</taxon>
    </lineage>
</organism>
<gene>
    <name evidence="2" type="ORF">TQ37_10160</name>
</gene>